<dbReference type="OrthoDB" id="1724197at2759"/>
<evidence type="ECO:0000313" key="7">
    <source>
        <dbReference type="EMBL" id="RPA71633.1"/>
    </source>
</evidence>
<dbReference type="PANTHER" id="PTHR12815">
    <property type="entry name" value="SORTING AND ASSEMBLY MACHINERY SAMM50 PROTEIN FAMILY MEMBER"/>
    <property type="match status" value="1"/>
</dbReference>
<gene>
    <name evidence="7" type="ORF">BJ508DRAFT_88185</name>
</gene>
<dbReference type="InterPro" id="IPR039910">
    <property type="entry name" value="D15-like"/>
</dbReference>
<protein>
    <recommendedName>
        <fullName evidence="6">Bacterial surface antigen (D15) domain-containing protein</fullName>
    </recommendedName>
</protein>
<comment type="subcellular location">
    <subcellularLocation>
        <location evidence="1">Mitochondrion outer membrane</location>
        <topology evidence="1">Multi-pass membrane protein</topology>
    </subcellularLocation>
</comment>
<evidence type="ECO:0000313" key="8">
    <source>
        <dbReference type="Proteomes" id="UP000275078"/>
    </source>
</evidence>
<keyword evidence="8" id="KW-1185">Reference proteome</keyword>
<reference evidence="7 8" key="1">
    <citation type="journal article" date="2018" name="Nat. Ecol. Evol.">
        <title>Pezizomycetes genomes reveal the molecular basis of ectomycorrhizal truffle lifestyle.</title>
        <authorList>
            <person name="Murat C."/>
            <person name="Payen T."/>
            <person name="Noel B."/>
            <person name="Kuo A."/>
            <person name="Morin E."/>
            <person name="Chen J."/>
            <person name="Kohler A."/>
            <person name="Krizsan K."/>
            <person name="Balestrini R."/>
            <person name="Da Silva C."/>
            <person name="Montanini B."/>
            <person name="Hainaut M."/>
            <person name="Levati E."/>
            <person name="Barry K.W."/>
            <person name="Belfiori B."/>
            <person name="Cichocki N."/>
            <person name="Clum A."/>
            <person name="Dockter R.B."/>
            <person name="Fauchery L."/>
            <person name="Guy J."/>
            <person name="Iotti M."/>
            <person name="Le Tacon F."/>
            <person name="Lindquist E.A."/>
            <person name="Lipzen A."/>
            <person name="Malagnac F."/>
            <person name="Mello A."/>
            <person name="Molinier V."/>
            <person name="Miyauchi S."/>
            <person name="Poulain J."/>
            <person name="Riccioni C."/>
            <person name="Rubini A."/>
            <person name="Sitrit Y."/>
            <person name="Splivallo R."/>
            <person name="Traeger S."/>
            <person name="Wang M."/>
            <person name="Zifcakova L."/>
            <person name="Wipf D."/>
            <person name="Zambonelli A."/>
            <person name="Paolocci F."/>
            <person name="Nowrousian M."/>
            <person name="Ottonello S."/>
            <person name="Baldrian P."/>
            <person name="Spatafora J.W."/>
            <person name="Henrissat B."/>
            <person name="Nagy L.G."/>
            <person name="Aury J.M."/>
            <person name="Wincker P."/>
            <person name="Grigoriev I.V."/>
            <person name="Bonfante P."/>
            <person name="Martin F.M."/>
        </authorList>
    </citation>
    <scope>NUCLEOTIDE SEQUENCE [LARGE SCALE GENOMIC DNA]</scope>
    <source>
        <strain evidence="7 8">RN42</strain>
    </source>
</reference>
<dbReference type="PANTHER" id="PTHR12815:SF18">
    <property type="entry name" value="SORTING AND ASSEMBLY MACHINERY COMPONENT 50 HOMOLOG"/>
    <property type="match status" value="1"/>
</dbReference>
<dbReference type="GO" id="GO:0045040">
    <property type="term" value="P:protein insertion into mitochondrial outer membrane"/>
    <property type="evidence" value="ECO:0007669"/>
    <property type="project" value="TreeGrafter"/>
</dbReference>
<accession>A0A3N4HAY1</accession>
<evidence type="ECO:0000256" key="5">
    <source>
        <dbReference type="ARBA" id="ARBA00023136"/>
    </source>
</evidence>
<dbReference type="AlphaFoldDB" id="A0A3N4HAY1"/>
<sequence length="449" mass="48386">MIAEGQDFPVKLTSIHIDGATRTRPGFLQSATSNLLDSGNPNTQTFKGLLGEIHRTVNKLQAFDIFRPEIDLDVTATDAISRKIDGPVSLAAKIGVKERSRVTFTTGTEIGNLEGSGHIHGTFRNVLGGAETASFTASTGTRTKASYNALFTTPILASPNRLGFVEAFSRSRSNQHYASHDQQEQGVRAGLRFNFPDFRTTNELSYTLKNRSITSLASDASATVRAEASDSVLSALEYIYTVDTRDYPMLPSSGNLLRTTAQIAGWFTGVCHTKFEVDSQFSHTIRPHPQFPVTFTASARGGFLCPFPSHGITEPSHLADRFILGGPTNVRGFRDGGLGPRDGKDAIGGDFYTTLGASILFPIRKNDQGFPLRAMLWGNAGRLCAIDNGGWKAAAKELQNGLPSIAAGVGLVYGHPSARFELTFGVPVVARAGERLRKGFNLGVGIEFL</sequence>
<keyword evidence="3" id="KW-1134">Transmembrane beta strand</keyword>
<proteinExistence type="inferred from homology"/>
<dbReference type="Proteomes" id="UP000275078">
    <property type="component" value="Unassembled WGS sequence"/>
</dbReference>
<evidence type="ECO:0000259" key="6">
    <source>
        <dbReference type="Pfam" id="PF01103"/>
    </source>
</evidence>
<dbReference type="EMBL" id="ML119911">
    <property type="protein sequence ID" value="RPA71633.1"/>
    <property type="molecule type" value="Genomic_DNA"/>
</dbReference>
<evidence type="ECO:0000256" key="2">
    <source>
        <dbReference type="ARBA" id="ARBA00010913"/>
    </source>
</evidence>
<dbReference type="Pfam" id="PF01103">
    <property type="entry name" value="Omp85"/>
    <property type="match status" value="1"/>
</dbReference>
<dbReference type="STRING" id="1160509.A0A3N4HAY1"/>
<dbReference type="GO" id="GO:0005741">
    <property type="term" value="C:mitochondrial outer membrane"/>
    <property type="evidence" value="ECO:0007669"/>
    <property type="project" value="UniProtKB-SubCell"/>
</dbReference>
<organism evidence="7 8">
    <name type="scientific">Ascobolus immersus RN42</name>
    <dbReference type="NCBI Taxonomy" id="1160509"/>
    <lineage>
        <taxon>Eukaryota</taxon>
        <taxon>Fungi</taxon>
        <taxon>Dikarya</taxon>
        <taxon>Ascomycota</taxon>
        <taxon>Pezizomycotina</taxon>
        <taxon>Pezizomycetes</taxon>
        <taxon>Pezizales</taxon>
        <taxon>Ascobolaceae</taxon>
        <taxon>Ascobolus</taxon>
    </lineage>
</organism>
<evidence type="ECO:0000256" key="1">
    <source>
        <dbReference type="ARBA" id="ARBA00004374"/>
    </source>
</evidence>
<evidence type="ECO:0000256" key="3">
    <source>
        <dbReference type="ARBA" id="ARBA00022452"/>
    </source>
</evidence>
<keyword evidence="5" id="KW-0472">Membrane</keyword>
<evidence type="ECO:0000256" key="4">
    <source>
        <dbReference type="ARBA" id="ARBA00022692"/>
    </source>
</evidence>
<keyword evidence="4" id="KW-0812">Transmembrane</keyword>
<name>A0A3N4HAY1_ASCIM</name>
<feature type="domain" description="Bacterial surface antigen (D15)" evidence="6">
    <location>
        <begin position="125"/>
        <end position="448"/>
    </location>
</feature>
<dbReference type="Gene3D" id="2.40.160.50">
    <property type="entry name" value="membrane protein fhac: a member of the omp85/tpsb transporter family"/>
    <property type="match status" value="1"/>
</dbReference>
<comment type="similarity">
    <text evidence="2">Belongs to the SAM50/omp85 family.</text>
</comment>
<dbReference type="InterPro" id="IPR000184">
    <property type="entry name" value="Bac_surfAg_D15"/>
</dbReference>